<evidence type="ECO:0000313" key="8">
    <source>
        <dbReference type="Proteomes" id="UP000822862"/>
    </source>
</evidence>
<keyword evidence="6" id="KW-0694">RNA-binding</keyword>
<keyword evidence="4 6" id="KW-0687">Ribonucleoprotein</keyword>
<keyword evidence="8" id="KW-1185">Reference proteome</keyword>
<gene>
    <name evidence="6" type="primary">rplJ</name>
    <name evidence="7" type="ORF">RHAB15C_0000456</name>
</gene>
<keyword evidence="6" id="KW-0699">rRNA-binding</keyword>
<comment type="subunit">
    <text evidence="6">Part of the ribosomal stalk of the 50S ribosomal subunit. The N-terminus interacts with L11 and the large rRNA to form the base of the stalk. The C-terminus forms an elongated spine to which L12 dimers bind in a sequential fashion forming a multimeric L10(L12)X complex.</text>
</comment>
<evidence type="ECO:0000256" key="4">
    <source>
        <dbReference type="ARBA" id="ARBA00023274"/>
    </source>
</evidence>
<dbReference type="SUPFAM" id="SSF160369">
    <property type="entry name" value="Ribosomal protein L10-like"/>
    <property type="match status" value="1"/>
</dbReference>
<evidence type="ECO:0000256" key="2">
    <source>
        <dbReference type="ARBA" id="ARBA00008889"/>
    </source>
</evidence>
<dbReference type="Proteomes" id="UP000822862">
    <property type="component" value="Chromosome"/>
</dbReference>
<evidence type="ECO:0000256" key="6">
    <source>
        <dbReference type="HAMAP-Rule" id="MF_00362"/>
    </source>
</evidence>
<dbReference type="Gene3D" id="6.10.250.290">
    <property type="match status" value="1"/>
</dbReference>
<dbReference type="InterPro" id="IPR022973">
    <property type="entry name" value="Ribosomal_uL10_bac"/>
</dbReference>
<keyword evidence="3 6" id="KW-0689">Ribosomal protein</keyword>
<reference evidence="7 8" key="1">
    <citation type="submission" date="2021-05" db="EMBL/GenBank/DDBJ databases">
        <title>Ecology and evolution of chlamydial symbionts of arthropods.</title>
        <authorList>
            <person name="Halter T."/>
            <person name="Sixt B.S."/>
            <person name="Toenshoff E.R."/>
            <person name="Koestlbacher S."/>
            <person name="Schulz F."/>
            <person name="Kostanjsek R."/>
            <person name="Collingro A."/>
            <person name="Hendrickx F."/>
            <person name="Horn M."/>
        </authorList>
    </citation>
    <scope>NUCLEOTIDE SEQUENCE [LARGE SCALE GENOMIC DNA]</scope>
    <source>
        <strain evidence="7 8">15C</strain>
    </source>
</reference>
<evidence type="ECO:0000256" key="5">
    <source>
        <dbReference type="ARBA" id="ARBA00035202"/>
    </source>
</evidence>
<dbReference type="CDD" id="cd05797">
    <property type="entry name" value="Ribosomal_L10"/>
    <property type="match status" value="1"/>
</dbReference>
<proteinExistence type="inferred from homology"/>
<protein>
    <recommendedName>
        <fullName evidence="5 6">Large ribosomal subunit protein uL10</fullName>
    </recommendedName>
</protein>
<dbReference type="InterPro" id="IPR043141">
    <property type="entry name" value="Ribosomal_uL10-like_sf"/>
</dbReference>
<evidence type="ECO:0000256" key="1">
    <source>
        <dbReference type="ARBA" id="ARBA00002633"/>
    </source>
</evidence>
<dbReference type="HAMAP" id="MF_00362">
    <property type="entry name" value="Ribosomal_uL10"/>
    <property type="match status" value="1"/>
</dbReference>
<evidence type="ECO:0000313" key="7">
    <source>
        <dbReference type="EMBL" id="QZA58580.1"/>
    </source>
</evidence>
<sequence>MRQEKQLLLNEIKEKIGNSKALVLAQYQSLEPNISADLRANLEQTGAELEVVKKRILLKAAENAGIILNTFTMQGHIAVVFASQDPIPATKVIYQFCQDNEKNVEVVGGCFEGEICSAADVKQISQLPSKEEMQAQFLSVLEAPMAQMLLVVQSLLTSVICCLDNKSQQENS</sequence>
<dbReference type="InterPro" id="IPR047865">
    <property type="entry name" value="Ribosomal_uL10_bac_type"/>
</dbReference>
<dbReference type="RefSeq" id="WP_194844928.1">
    <property type="nucleotide sequence ID" value="NZ_CP075585.1"/>
</dbReference>
<organism evidence="7 8">
    <name type="scientific">Candidatus Rhabdochlamydia porcellionis</name>
    <dbReference type="NCBI Taxonomy" id="225148"/>
    <lineage>
        <taxon>Bacteria</taxon>
        <taxon>Pseudomonadati</taxon>
        <taxon>Chlamydiota</taxon>
        <taxon>Chlamydiia</taxon>
        <taxon>Parachlamydiales</taxon>
        <taxon>Candidatus Rhabdochlamydiaceae</taxon>
        <taxon>Candidatus Rhabdochlamydia</taxon>
    </lineage>
</organism>
<dbReference type="PANTHER" id="PTHR11560">
    <property type="entry name" value="39S RIBOSOMAL PROTEIN L10, MITOCHONDRIAL"/>
    <property type="match status" value="1"/>
</dbReference>
<dbReference type="EMBL" id="CP075585">
    <property type="protein sequence ID" value="QZA58580.1"/>
    <property type="molecule type" value="Genomic_DNA"/>
</dbReference>
<accession>A0ABX8YZX6</accession>
<evidence type="ECO:0000256" key="3">
    <source>
        <dbReference type="ARBA" id="ARBA00022980"/>
    </source>
</evidence>
<comment type="similarity">
    <text evidence="2 6">Belongs to the universal ribosomal protein uL10 family.</text>
</comment>
<dbReference type="GO" id="GO:0005840">
    <property type="term" value="C:ribosome"/>
    <property type="evidence" value="ECO:0007669"/>
    <property type="project" value="UniProtKB-KW"/>
</dbReference>
<name>A0ABX8YZX6_9BACT</name>
<comment type="function">
    <text evidence="1 6">Forms part of the ribosomal stalk, playing a central role in the interaction of the ribosome with GTP-bound translation factors.</text>
</comment>
<dbReference type="Pfam" id="PF00466">
    <property type="entry name" value="Ribosomal_L10"/>
    <property type="match status" value="1"/>
</dbReference>
<dbReference type="Gene3D" id="3.30.70.1730">
    <property type="match status" value="1"/>
</dbReference>
<dbReference type="InterPro" id="IPR001790">
    <property type="entry name" value="Ribosomal_uL10"/>
</dbReference>
<dbReference type="NCBIfam" id="NF000955">
    <property type="entry name" value="PRK00099.1-1"/>
    <property type="match status" value="1"/>
</dbReference>